<dbReference type="HOGENOM" id="CLU_3099393_0_0_6"/>
<sequence length="51" mass="5607">MEVAGESRSVFVRLTENTDGLDKPVSVGLPPDERHYKVVALAGDCEILFVF</sequence>
<proteinExistence type="predicted"/>
<keyword evidence="2" id="KW-1185">Reference proteome</keyword>
<protein>
    <submittedName>
        <fullName evidence="1">Uncharacterized protein</fullName>
    </submittedName>
</protein>
<organism evidence="1 2">
    <name type="scientific">Gynuella sunshinyii YC6258</name>
    <dbReference type="NCBI Taxonomy" id="1445510"/>
    <lineage>
        <taxon>Bacteria</taxon>
        <taxon>Pseudomonadati</taxon>
        <taxon>Pseudomonadota</taxon>
        <taxon>Gammaproteobacteria</taxon>
        <taxon>Oceanospirillales</taxon>
        <taxon>Saccharospirillaceae</taxon>
        <taxon>Gynuella</taxon>
    </lineage>
</organism>
<dbReference type="KEGG" id="gsn:YC6258_02938"/>
<accession>A0A0C5VKY9</accession>
<name>A0A0C5VKY9_9GAMM</name>
<gene>
    <name evidence="1" type="ORF">YC6258_02938</name>
</gene>
<evidence type="ECO:0000313" key="1">
    <source>
        <dbReference type="EMBL" id="AJQ94976.1"/>
    </source>
</evidence>
<dbReference type="AlphaFoldDB" id="A0A0C5VKY9"/>
<dbReference type="Proteomes" id="UP000032266">
    <property type="component" value="Chromosome"/>
</dbReference>
<dbReference type="STRING" id="1445510.YC6258_02938"/>
<dbReference type="EMBL" id="CP007142">
    <property type="protein sequence ID" value="AJQ94976.1"/>
    <property type="molecule type" value="Genomic_DNA"/>
</dbReference>
<reference evidence="1 2" key="1">
    <citation type="submission" date="2014-01" db="EMBL/GenBank/DDBJ databases">
        <title>Full genme sequencing of cellulolytic bacterium Gynuella sunshinyii YC6258T gen. nov., sp. nov.</title>
        <authorList>
            <person name="Khan H."/>
            <person name="Chung E.J."/>
            <person name="Chung Y.R."/>
        </authorList>
    </citation>
    <scope>NUCLEOTIDE SEQUENCE [LARGE SCALE GENOMIC DNA]</scope>
    <source>
        <strain evidence="1 2">YC6258</strain>
    </source>
</reference>
<evidence type="ECO:0000313" key="2">
    <source>
        <dbReference type="Proteomes" id="UP000032266"/>
    </source>
</evidence>